<dbReference type="SUPFAM" id="SSF54001">
    <property type="entry name" value="Cysteine proteinases"/>
    <property type="match status" value="1"/>
</dbReference>
<comment type="similarity">
    <text evidence="1">Belongs to the peptidase C1 family.</text>
</comment>
<dbReference type="CDD" id="cd02619">
    <property type="entry name" value="Peptidase_C1"/>
    <property type="match status" value="1"/>
</dbReference>
<dbReference type="Pfam" id="PF00112">
    <property type="entry name" value="Peptidase_C1"/>
    <property type="match status" value="1"/>
</dbReference>
<organism evidence="3">
    <name type="scientific">uncultured Caudovirales phage</name>
    <dbReference type="NCBI Taxonomy" id="2100421"/>
    <lineage>
        <taxon>Viruses</taxon>
        <taxon>Duplodnaviria</taxon>
        <taxon>Heunggongvirae</taxon>
        <taxon>Uroviricota</taxon>
        <taxon>Caudoviricetes</taxon>
        <taxon>Peduoviridae</taxon>
        <taxon>Maltschvirus</taxon>
        <taxon>Maltschvirus maltsch</taxon>
    </lineage>
</organism>
<gene>
    <name evidence="3" type="ORF">UFOVP1290_520</name>
</gene>
<feature type="domain" description="Peptidase C1A papain C-terminal" evidence="2">
    <location>
        <begin position="29"/>
        <end position="244"/>
    </location>
</feature>
<dbReference type="InterPro" id="IPR038765">
    <property type="entry name" value="Papain-like_cys_pep_sf"/>
</dbReference>
<dbReference type="InterPro" id="IPR000668">
    <property type="entry name" value="Peptidase_C1A_C"/>
</dbReference>
<evidence type="ECO:0000256" key="1">
    <source>
        <dbReference type="ARBA" id="ARBA00008455"/>
    </source>
</evidence>
<dbReference type="SMART" id="SM00645">
    <property type="entry name" value="Pept_C1"/>
    <property type="match status" value="1"/>
</dbReference>
<sequence length="257" mass="29011">MFKVGGHRPDPLDQKFKDFDRATLAPHINPGDVDLRPFSSPRHNQRQTSTCVAQSTIKALEIKRIQKHGIENHIPLSVMDLYFGARDLMDPKETNIDKGTFIYLACEVMKRFGVCREIMNPFKESNLFTPTSILASREAFMNKIVDSFKLNSSGNDRIDDVIMNLQVGNPIVFATQVGDNWFNYNENSAPLGLESNQKGGHAICIVGYIDGKFIIENSWGNNWGHDGFAYLQPEVIASDDSVDFWSIADGSEVWYEK</sequence>
<dbReference type="EMBL" id="LR797252">
    <property type="protein sequence ID" value="CAB4197000.1"/>
    <property type="molecule type" value="Genomic_DNA"/>
</dbReference>
<keyword evidence="3" id="KW-0378">Hydrolase</keyword>
<protein>
    <submittedName>
        <fullName evidence="3">COG4870 Cysteine protease</fullName>
    </submittedName>
</protein>
<dbReference type="GO" id="GO:0006508">
    <property type="term" value="P:proteolysis"/>
    <property type="evidence" value="ECO:0007669"/>
    <property type="project" value="UniProtKB-KW"/>
</dbReference>
<proteinExistence type="inferred from homology"/>
<dbReference type="Gene3D" id="3.90.70.10">
    <property type="entry name" value="Cysteine proteinases"/>
    <property type="match status" value="1"/>
</dbReference>
<dbReference type="PANTHER" id="PTHR12411">
    <property type="entry name" value="CYSTEINE PROTEASE FAMILY C1-RELATED"/>
    <property type="match status" value="1"/>
</dbReference>
<reference evidence="3" key="1">
    <citation type="submission" date="2020-05" db="EMBL/GenBank/DDBJ databases">
        <authorList>
            <person name="Chiriac C."/>
            <person name="Salcher M."/>
            <person name="Ghai R."/>
            <person name="Kavagutti S V."/>
        </authorList>
    </citation>
    <scope>NUCLEOTIDE SEQUENCE</scope>
</reference>
<evidence type="ECO:0000313" key="3">
    <source>
        <dbReference type="EMBL" id="CAB4197000.1"/>
    </source>
</evidence>
<dbReference type="GO" id="GO:0008234">
    <property type="term" value="F:cysteine-type peptidase activity"/>
    <property type="evidence" value="ECO:0007669"/>
    <property type="project" value="InterPro"/>
</dbReference>
<dbReference type="InterPro" id="IPR013128">
    <property type="entry name" value="Peptidase_C1A"/>
</dbReference>
<accession>A0A6J5RHP7</accession>
<keyword evidence="3" id="KW-0645">Protease</keyword>
<dbReference type="GO" id="GO:0001897">
    <property type="term" value="P:symbiont-mediated cytolysis of host cell"/>
    <property type="evidence" value="ECO:0007669"/>
    <property type="project" value="UniProtKB-ARBA"/>
</dbReference>
<name>A0A6J5RHP7_9CAUD</name>
<evidence type="ECO:0000259" key="2">
    <source>
        <dbReference type="SMART" id="SM00645"/>
    </source>
</evidence>